<organism evidence="3">
    <name type="scientific">Blumeria graminis f. sp. tritici 96224</name>
    <dbReference type="NCBI Taxonomy" id="1268274"/>
    <lineage>
        <taxon>Eukaryota</taxon>
        <taxon>Fungi</taxon>
        <taxon>Dikarya</taxon>
        <taxon>Ascomycota</taxon>
        <taxon>Pezizomycotina</taxon>
        <taxon>Leotiomycetes</taxon>
        <taxon>Erysiphales</taxon>
        <taxon>Erysiphaceae</taxon>
        <taxon>Blumeria</taxon>
    </lineage>
</organism>
<accession>A0A381L3I6</accession>
<proteinExistence type="predicted"/>
<name>A0A381L3I6_BLUGR</name>
<dbReference type="SMART" id="SM00233">
    <property type="entry name" value="PH"/>
    <property type="match status" value="1"/>
</dbReference>
<evidence type="ECO:0000256" key="1">
    <source>
        <dbReference type="SAM" id="MobiDB-lite"/>
    </source>
</evidence>
<dbReference type="PROSITE" id="PS50003">
    <property type="entry name" value="PH_DOMAIN"/>
    <property type="match status" value="1"/>
</dbReference>
<feature type="domain" description="PH" evidence="2">
    <location>
        <begin position="52"/>
        <end position="159"/>
    </location>
</feature>
<dbReference type="InterPro" id="IPR011993">
    <property type="entry name" value="PH-like_dom_sf"/>
</dbReference>
<dbReference type="PANTHER" id="PTHR37283">
    <property type="entry name" value="PH DOMAIN-CONTAINING PROTEIN YHR131C"/>
    <property type="match status" value="1"/>
</dbReference>
<dbReference type="AlphaFoldDB" id="A0A381L3I6"/>
<evidence type="ECO:0000259" key="2">
    <source>
        <dbReference type="PROSITE" id="PS50003"/>
    </source>
</evidence>
<protein>
    <submittedName>
        <fullName evidence="3">Bgt-3230</fullName>
    </submittedName>
</protein>
<sequence>MEQLKQSKLSPHDEKIPSRLQNVSVQPREDEGKETLPAYSTSISLSNIFNQKMELEGPAQRAVNRSWSRVSVVLQGTALNIYRKSADKKKSGCQNIDYSIRSYNLHYAQVGIATDYNKSATSQKRYVIRVRAETEQFLLSCANLEIFVTWIQSLSAAIDLATPLDDREYPEDFSLPRRQRRIHTLAWSMREAPVNRDSQQINNEPRSTSRSAGQNCNPHTSSYRRNLHPTTNNRSHPGNISSFESEAYLCRPSNSQIRARRAARSSRPSFARRSYTFISRQLCSMLRPSPTRDSDETTFASEDVEKWRPCHYWTHSYDMLYATRCLAVLNSRTPRKSNIVVANGEFLIVDWVTGATSSICGNAPHIPVLVETSNDYEIEDAGANAKIPPKYEEPVYSFEN</sequence>
<dbReference type="Gene3D" id="2.30.29.30">
    <property type="entry name" value="Pleckstrin-homology domain (PH domain)/Phosphotyrosine-binding domain (PTB)"/>
    <property type="match status" value="1"/>
</dbReference>
<evidence type="ECO:0000313" key="3">
    <source>
        <dbReference type="EMBL" id="SUZ08463.1"/>
    </source>
</evidence>
<reference evidence="3" key="1">
    <citation type="submission" date="2018-07" db="EMBL/GenBank/DDBJ databases">
        <authorList>
            <person name="Quirk P.G."/>
            <person name="Krulwich T.A."/>
        </authorList>
    </citation>
    <scope>NUCLEOTIDE SEQUENCE</scope>
    <source>
        <strain evidence="3">96224</strain>
    </source>
</reference>
<dbReference type="InterPro" id="IPR001849">
    <property type="entry name" value="PH_domain"/>
</dbReference>
<dbReference type="SUPFAM" id="SSF50729">
    <property type="entry name" value="PH domain-like"/>
    <property type="match status" value="1"/>
</dbReference>
<feature type="region of interest" description="Disordered" evidence="1">
    <location>
        <begin position="1"/>
        <end position="37"/>
    </location>
</feature>
<gene>
    <name evidence="3" type="ORF">BGT96224V2_LOCUS1657</name>
</gene>
<dbReference type="EMBL" id="UIGY01000023">
    <property type="protein sequence ID" value="SUZ08463.1"/>
    <property type="molecule type" value="Genomic_DNA"/>
</dbReference>
<feature type="compositionally biased region" description="Polar residues" evidence="1">
    <location>
        <begin position="196"/>
        <end position="240"/>
    </location>
</feature>
<feature type="region of interest" description="Disordered" evidence="1">
    <location>
        <begin position="193"/>
        <end position="240"/>
    </location>
</feature>
<dbReference type="PANTHER" id="PTHR37283:SF1">
    <property type="entry name" value="PH DOMAIN-CONTAINING PROTEIN YHR131C"/>
    <property type="match status" value="1"/>
</dbReference>